<organism evidence="3 6">
    <name type="scientific">Medicago truncatula</name>
    <name type="common">Barrel medic</name>
    <name type="synonym">Medicago tribuloides</name>
    <dbReference type="NCBI Taxonomy" id="3880"/>
    <lineage>
        <taxon>Eukaryota</taxon>
        <taxon>Viridiplantae</taxon>
        <taxon>Streptophyta</taxon>
        <taxon>Embryophyta</taxon>
        <taxon>Tracheophyta</taxon>
        <taxon>Spermatophyta</taxon>
        <taxon>Magnoliopsida</taxon>
        <taxon>eudicotyledons</taxon>
        <taxon>Gunneridae</taxon>
        <taxon>Pentapetalae</taxon>
        <taxon>rosids</taxon>
        <taxon>fabids</taxon>
        <taxon>Fabales</taxon>
        <taxon>Fabaceae</taxon>
        <taxon>Papilionoideae</taxon>
        <taxon>50 kb inversion clade</taxon>
        <taxon>NPAAA clade</taxon>
        <taxon>Hologalegina</taxon>
        <taxon>IRL clade</taxon>
        <taxon>Trifolieae</taxon>
        <taxon>Medicago</taxon>
    </lineage>
</organism>
<reference evidence="4" key="5">
    <citation type="journal article" date="2018" name="Nat. Plants">
        <title>Whole-genome landscape of Medicago truncatula symbiotic genes.</title>
        <authorList>
            <person name="Pecrix Y."/>
            <person name="Gamas P."/>
            <person name="Carrere S."/>
        </authorList>
    </citation>
    <scope>NUCLEOTIDE SEQUENCE</scope>
    <source>
        <tissue evidence="4">Leaves</tissue>
    </source>
</reference>
<reference evidence="3 6" key="2">
    <citation type="journal article" date="2014" name="BMC Genomics">
        <title>An improved genome release (version Mt4.0) for the model legume Medicago truncatula.</title>
        <authorList>
            <person name="Tang H."/>
            <person name="Krishnakumar V."/>
            <person name="Bidwell S."/>
            <person name="Rosen B."/>
            <person name="Chan A."/>
            <person name="Zhou S."/>
            <person name="Gentzbittel L."/>
            <person name="Childs K.L."/>
            <person name="Yandell M."/>
            <person name="Gundlach H."/>
            <person name="Mayer K.F."/>
            <person name="Schwartz D.C."/>
            <person name="Town C.D."/>
        </authorList>
    </citation>
    <scope>GENOME REANNOTATION</scope>
    <source>
        <strain evidence="5 6">cv. Jemalong A17</strain>
    </source>
</reference>
<dbReference type="InterPro" id="IPR009810">
    <property type="entry name" value="Nodulin_late_dom"/>
</dbReference>
<proteinExistence type="predicted"/>
<keyword evidence="6" id="KW-1185">Reference proteome</keyword>
<reference evidence="3 6" key="1">
    <citation type="journal article" date="2011" name="Nature">
        <title>The Medicago genome provides insight into the evolution of rhizobial symbioses.</title>
        <authorList>
            <person name="Young N.D."/>
            <person name="Debelle F."/>
            <person name="Oldroyd G.E."/>
            <person name="Geurts R."/>
            <person name="Cannon S.B."/>
            <person name="Udvardi M.K."/>
            <person name="Benedito V.A."/>
            <person name="Mayer K.F."/>
            <person name="Gouzy J."/>
            <person name="Schoof H."/>
            <person name="Van de Peer Y."/>
            <person name="Proost S."/>
            <person name="Cook D.R."/>
            <person name="Meyers B.C."/>
            <person name="Spannagl M."/>
            <person name="Cheung F."/>
            <person name="De Mita S."/>
            <person name="Krishnakumar V."/>
            <person name="Gundlach H."/>
            <person name="Zhou S."/>
            <person name="Mudge J."/>
            <person name="Bharti A.K."/>
            <person name="Murray J.D."/>
            <person name="Naoumkina M.A."/>
            <person name="Rosen B."/>
            <person name="Silverstein K.A."/>
            <person name="Tang H."/>
            <person name="Rombauts S."/>
            <person name="Zhao P.X."/>
            <person name="Zhou P."/>
            <person name="Barbe V."/>
            <person name="Bardou P."/>
            <person name="Bechner M."/>
            <person name="Bellec A."/>
            <person name="Berger A."/>
            <person name="Berges H."/>
            <person name="Bidwell S."/>
            <person name="Bisseling T."/>
            <person name="Choisne N."/>
            <person name="Couloux A."/>
            <person name="Denny R."/>
            <person name="Deshpande S."/>
            <person name="Dai X."/>
            <person name="Doyle J.J."/>
            <person name="Dudez A.M."/>
            <person name="Farmer A.D."/>
            <person name="Fouteau S."/>
            <person name="Franken C."/>
            <person name="Gibelin C."/>
            <person name="Gish J."/>
            <person name="Goldstein S."/>
            <person name="Gonzalez A.J."/>
            <person name="Green P.J."/>
            <person name="Hallab A."/>
            <person name="Hartog M."/>
            <person name="Hua A."/>
            <person name="Humphray S.J."/>
            <person name="Jeong D.H."/>
            <person name="Jing Y."/>
            <person name="Jocker A."/>
            <person name="Kenton S.M."/>
            <person name="Kim D.J."/>
            <person name="Klee K."/>
            <person name="Lai H."/>
            <person name="Lang C."/>
            <person name="Lin S."/>
            <person name="Macmil S.L."/>
            <person name="Magdelenat G."/>
            <person name="Matthews L."/>
            <person name="McCorrison J."/>
            <person name="Monaghan E.L."/>
            <person name="Mun J.H."/>
            <person name="Najar F.Z."/>
            <person name="Nicholson C."/>
            <person name="Noirot C."/>
            <person name="O'Bleness M."/>
            <person name="Paule C.R."/>
            <person name="Poulain J."/>
            <person name="Prion F."/>
            <person name="Qin B."/>
            <person name="Qu C."/>
            <person name="Retzel E.F."/>
            <person name="Riddle C."/>
            <person name="Sallet E."/>
            <person name="Samain S."/>
            <person name="Samson N."/>
            <person name="Sanders I."/>
            <person name="Saurat O."/>
            <person name="Scarpelli C."/>
            <person name="Schiex T."/>
            <person name="Segurens B."/>
            <person name="Severin A.J."/>
            <person name="Sherrier D.J."/>
            <person name="Shi R."/>
            <person name="Sims S."/>
            <person name="Singer S.R."/>
            <person name="Sinharoy S."/>
            <person name="Sterck L."/>
            <person name="Viollet A."/>
            <person name="Wang B.B."/>
            <person name="Wang K."/>
            <person name="Wang M."/>
            <person name="Wang X."/>
            <person name="Warfsmann J."/>
            <person name="Weissenbach J."/>
            <person name="White D.D."/>
            <person name="White J.D."/>
            <person name="Wiley G.B."/>
            <person name="Wincker P."/>
            <person name="Xing Y."/>
            <person name="Yang L."/>
            <person name="Yao Z."/>
            <person name="Ying F."/>
            <person name="Zhai J."/>
            <person name="Zhou L."/>
            <person name="Zuber A."/>
            <person name="Denarie J."/>
            <person name="Dixon R.A."/>
            <person name="May G.D."/>
            <person name="Schwartz D.C."/>
            <person name="Rogers J."/>
            <person name="Quetier F."/>
            <person name="Town C.D."/>
            <person name="Roe B.A."/>
        </authorList>
    </citation>
    <scope>NUCLEOTIDE SEQUENCE [LARGE SCALE GENOMIC DNA]</scope>
    <source>
        <strain evidence="3">A17</strain>
        <strain evidence="5 6">cv. Jemalong A17</strain>
    </source>
</reference>
<keyword evidence="1" id="KW-0732">Signal</keyword>
<sequence>MFEILKFVYVMIFFISLFCFLNGVIAGDYYSCHYDKQCDEDCPFPFKGYCVEQHCLCKRWLQ</sequence>
<dbReference type="Pfam" id="PF07127">
    <property type="entry name" value="Nodulin_late"/>
    <property type="match status" value="1"/>
</dbReference>
<evidence type="ECO:0000313" key="3">
    <source>
        <dbReference type="EMBL" id="AES98511.1"/>
    </source>
</evidence>
<feature type="chain" id="PRO_5014573543" evidence="1">
    <location>
        <begin position="27"/>
        <end position="62"/>
    </location>
</feature>
<dbReference type="PaxDb" id="3880-AES98511"/>
<evidence type="ECO:0000313" key="7">
    <source>
        <dbReference type="Proteomes" id="UP000265566"/>
    </source>
</evidence>
<evidence type="ECO:0000313" key="4">
    <source>
        <dbReference type="EMBL" id="RHN56423.1"/>
    </source>
</evidence>
<gene>
    <name evidence="3" type="ordered locus">MTR_5g069465</name>
    <name evidence="4" type="ORF">MtrunA17_Chr5g0429331</name>
</gene>
<feature type="signal peptide" evidence="1">
    <location>
        <begin position="1"/>
        <end position="26"/>
    </location>
</feature>
<name>G7KE20_MEDTR</name>
<accession>G7KE20</accession>
<dbReference type="Proteomes" id="UP000002051">
    <property type="component" value="Chromosome 5"/>
</dbReference>
<evidence type="ECO:0000313" key="5">
    <source>
        <dbReference type="EnsemblPlants" id="AES98511"/>
    </source>
</evidence>
<dbReference type="EnsemblPlants" id="AES98511">
    <property type="protein sequence ID" value="AES98511"/>
    <property type="gene ID" value="MTR_5g069465"/>
</dbReference>
<dbReference type="EMBL" id="PSQE01000005">
    <property type="protein sequence ID" value="RHN56423.1"/>
    <property type="molecule type" value="Genomic_DNA"/>
</dbReference>
<dbReference type="HOGENOM" id="CLU_181053_1_1_1"/>
<dbReference type="GO" id="GO:0046872">
    <property type="term" value="F:metal ion binding"/>
    <property type="evidence" value="ECO:0007669"/>
    <property type="project" value="InterPro"/>
</dbReference>
<dbReference type="Gramene" id="rna31821">
    <property type="protein sequence ID" value="RHN56423.1"/>
    <property type="gene ID" value="gene31821"/>
</dbReference>
<feature type="domain" description="Late nodulin" evidence="2">
    <location>
        <begin position="1"/>
        <end position="55"/>
    </location>
</feature>
<dbReference type="AlphaFoldDB" id="G7KE20"/>
<dbReference type="Proteomes" id="UP000265566">
    <property type="component" value="Chromosome 5"/>
</dbReference>
<dbReference type="EMBL" id="CM001221">
    <property type="protein sequence ID" value="AES98511.1"/>
    <property type="molecule type" value="Genomic_DNA"/>
</dbReference>
<reference evidence="7" key="4">
    <citation type="journal article" date="2018" name="Nat. Plants">
        <title>Whole-genome landscape of Medicago truncatula symbiotic genes.</title>
        <authorList>
            <person name="Pecrix Y."/>
            <person name="Staton S.E."/>
            <person name="Sallet E."/>
            <person name="Lelandais-Briere C."/>
            <person name="Moreau S."/>
            <person name="Carrere S."/>
            <person name="Blein T."/>
            <person name="Jardinaud M.F."/>
            <person name="Latrasse D."/>
            <person name="Zouine M."/>
            <person name="Zahm M."/>
            <person name="Kreplak J."/>
            <person name="Mayjonade B."/>
            <person name="Satge C."/>
            <person name="Perez M."/>
            <person name="Cauet S."/>
            <person name="Marande W."/>
            <person name="Chantry-Darmon C."/>
            <person name="Lopez-Roques C."/>
            <person name="Bouchez O."/>
            <person name="Berard A."/>
            <person name="Debelle F."/>
            <person name="Munos S."/>
            <person name="Bendahmane A."/>
            <person name="Berges H."/>
            <person name="Niebel A."/>
            <person name="Buitink J."/>
            <person name="Frugier F."/>
            <person name="Benhamed M."/>
            <person name="Crespi M."/>
            <person name="Gouzy J."/>
            <person name="Gamas P."/>
        </authorList>
    </citation>
    <scope>NUCLEOTIDE SEQUENCE [LARGE SCALE GENOMIC DNA]</scope>
    <source>
        <strain evidence="7">cv. Jemalong A17</strain>
    </source>
</reference>
<evidence type="ECO:0000256" key="1">
    <source>
        <dbReference type="SAM" id="SignalP"/>
    </source>
</evidence>
<protein>
    <submittedName>
        <fullName evidence="3 4">Late nodulin</fullName>
    </submittedName>
</protein>
<reference evidence="5" key="3">
    <citation type="submission" date="2015-04" db="UniProtKB">
        <authorList>
            <consortium name="EnsemblPlants"/>
        </authorList>
    </citation>
    <scope>IDENTIFICATION</scope>
    <source>
        <strain evidence="5">cv. Jemalong A17</strain>
    </source>
</reference>
<evidence type="ECO:0000313" key="6">
    <source>
        <dbReference type="Proteomes" id="UP000002051"/>
    </source>
</evidence>
<evidence type="ECO:0000259" key="2">
    <source>
        <dbReference type="Pfam" id="PF07127"/>
    </source>
</evidence>